<name>G4T1L6_META2</name>
<dbReference type="Proteomes" id="UP000008315">
    <property type="component" value="Chromosome"/>
</dbReference>
<dbReference type="EMBL" id="FO082060">
    <property type="protein sequence ID" value="CCE22438.1"/>
    <property type="molecule type" value="Genomic_DNA"/>
</dbReference>
<dbReference type="PATRIC" id="fig|271065.3.peg.759"/>
<dbReference type="Gene3D" id="3.40.50.20">
    <property type="match status" value="1"/>
</dbReference>
<dbReference type="AlphaFoldDB" id="G4T1L6"/>
<keyword evidence="3" id="KW-1185">Reference proteome</keyword>
<proteinExistence type="predicted"/>
<feature type="domain" description="PylC N-terminal" evidence="1">
    <location>
        <begin position="4"/>
        <end position="100"/>
    </location>
</feature>
<evidence type="ECO:0000259" key="1">
    <source>
        <dbReference type="Pfam" id="PF21360"/>
    </source>
</evidence>
<dbReference type="GO" id="GO:0003824">
    <property type="term" value="F:catalytic activity"/>
    <property type="evidence" value="ECO:0007669"/>
    <property type="project" value="UniProtKB-ARBA"/>
</dbReference>
<dbReference type="InterPro" id="IPR048764">
    <property type="entry name" value="PylC_N"/>
</dbReference>
<organism evidence="2 3">
    <name type="scientific">Methylotuvimicrobium alcaliphilum (strain DSM 19304 / NCIMB 14124 / VKM B-2133 / 20Z)</name>
    <name type="common">Methylomicrobium alcaliphilum</name>
    <dbReference type="NCBI Taxonomy" id="1091494"/>
    <lineage>
        <taxon>Bacteria</taxon>
        <taxon>Pseudomonadati</taxon>
        <taxon>Pseudomonadota</taxon>
        <taxon>Gammaproteobacteria</taxon>
        <taxon>Methylococcales</taxon>
        <taxon>Methylococcaceae</taxon>
        <taxon>Methylotuvimicrobium</taxon>
    </lineage>
</organism>
<dbReference type="Gene3D" id="3.30.1490.20">
    <property type="entry name" value="ATP-grasp fold, A domain"/>
    <property type="match status" value="1"/>
</dbReference>
<gene>
    <name evidence="2" type="ordered locus">MEALZ_0743</name>
</gene>
<evidence type="ECO:0000313" key="3">
    <source>
        <dbReference type="Proteomes" id="UP000008315"/>
    </source>
</evidence>
<dbReference type="Gene3D" id="3.30.470.20">
    <property type="entry name" value="ATP-grasp fold, B domain"/>
    <property type="match status" value="1"/>
</dbReference>
<sequence length="313" mass="34629">MRLMISSASAKIPLLSAAKSALLKLDPNGSILAADRDSNVVSKFLADEFWQMPSTSDDNVEKIINGCLDRNIDFVLPSRDAELLFWARHKNAFHQKNIHILVAPIAGIELCLDKLAFARFGKEKALPIIATSENISDIYADYFVVKERYGAGSKAIGLGLDKSSALKHAATLQSPIFQPLIRGKEVSIDAWLDKNAKLKGHIYRYREKVQHGESQISTTAILSQYDALIRQLLEGMQLTGPVVLQAMIDTDNKLWVIECNGRFGGASTLGIKAGLDSLYWSLTETLGRNISAIPFNPLARPLTQIRYAQDIYL</sequence>
<dbReference type="Pfam" id="PF21360">
    <property type="entry name" value="PylC-like_N"/>
    <property type="match status" value="1"/>
</dbReference>
<dbReference type="InterPro" id="IPR013815">
    <property type="entry name" value="ATP_grasp_subdomain_1"/>
</dbReference>
<dbReference type="Pfam" id="PF15632">
    <property type="entry name" value="ATPgrasp_Ter"/>
    <property type="match status" value="1"/>
</dbReference>
<dbReference type="STRING" id="1091494.MEALZ_0743"/>
<dbReference type="RefSeq" id="WP_014147242.1">
    <property type="nucleotide sequence ID" value="NZ_CP184748.1"/>
</dbReference>
<dbReference type="HOGENOM" id="CLU_052967_0_0_6"/>
<reference evidence="3" key="1">
    <citation type="journal article" date="2012" name="J. Bacteriol.">
        <title>Genome sequence of the haloalkaliphilic methanotrophic bacterium Methylomicrobium alcaliphilum 20Z.</title>
        <authorList>
            <person name="Vuilleumier S."/>
            <person name="Khmelenina V.N."/>
            <person name="Bringel F."/>
            <person name="Reshetnikov A.S."/>
            <person name="Lajus A."/>
            <person name="Mangenot S."/>
            <person name="Rouy Z."/>
            <person name="Op den Camp H.J."/>
            <person name="Jetten M.S."/>
            <person name="Dispirito A.A."/>
            <person name="Dunfield P."/>
            <person name="Klotz M.G."/>
            <person name="Semrau J.D."/>
            <person name="Stein L.Y."/>
            <person name="Barbe V."/>
            <person name="Medigue C."/>
            <person name="Trotsenko Y.A."/>
            <person name="Kalyuzhnaya M.G."/>
        </authorList>
    </citation>
    <scope>NUCLEOTIDE SEQUENCE [LARGE SCALE GENOMIC DNA]</scope>
    <source>
        <strain evidence="3">DSM 19304 / NCIMB 14124 / VKM B-2133 / 20Z</strain>
    </source>
</reference>
<dbReference type="SUPFAM" id="SSF56059">
    <property type="entry name" value="Glutathione synthetase ATP-binding domain-like"/>
    <property type="match status" value="1"/>
</dbReference>
<dbReference type="KEGG" id="mah:MEALZ_0743"/>
<accession>G4T1L6</accession>
<evidence type="ECO:0000313" key="2">
    <source>
        <dbReference type="EMBL" id="CCE22438.1"/>
    </source>
</evidence>
<protein>
    <submittedName>
        <fullName evidence="2">ATP-dependent carboligase</fullName>
    </submittedName>
</protein>
<dbReference type="GO" id="GO:0005524">
    <property type="term" value="F:ATP binding"/>
    <property type="evidence" value="ECO:0007669"/>
    <property type="project" value="InterPro"/>
</dbReference>